<gene>
    <name evidence="1" type="ORF">ACFPK2_04570</name>
</gene>
<dbReference type="InterPro" id="IPR008861">
    <property type="entry name" value="GpX-like"/>
</dbReference>
<dbReference type="EMBL" id="JBHSLI010000001">
    <property type="protein sequence ID" value="MFC5292262.1"/>
    <property type="molecule type" value="Genomic_DNA"/>
</dbReference>
<proteinExistence type="predicted"/>
<sequence>MASVKVVQDAMTLDLLVWRALGRQDQRLVEQTLALNPGLASAGTILSVGTVVVLPEPPAATARIRETVKLWS</sequence>
<dbReference type="Pfam" id="PF05489">
    <property type="entry name" value="Phage_tail_X"/>
    <property type="match status" value="1"/>
</dbReference>
<evidence type="ECO:0000313" key="1">
    <source>
        <dbReference type="EMBL" id="MFC5292262.1"/>
    </source>
</evidence>
<reference evidence="2" key="1">
    <citation type="journal article" date="2019" name="Int. J. Syst. Evol. Microbiol.">
        <title>The Global Catalogue of Microorganisms (GCM) 10K type strain sequencing project: providing services to taxonomists for standard genome sequencing and annotation.</title>
        <authorList>
            <consortium name="The Broad Institute Genomics Platform"/>
            <consortium name="The Broad Institute Genome Sequencing Center for Infectious Disease"/>
            <person name="Wu L."/>
            <person name="Ma J."/>
        </authorList>
    </citation>
    <scope>NUCLEOTIDE SEQUENCE [LARGE SCALE GENOMIC DNA]</scope>
    <source>
        <strain evidence="2">CGMCC 1.15643</strain>
    </source>
</reference>
<dbReference type="Proteomes" id="UP001595976">
    <property type="component" value="Unassembled WGS sequence"/>
</dbReference>
<accession>A0ABW0EYN9</accession>
<dbReference type="RefSeq" id="WP_260347679.1">
    <property type="nucleotide sequence ID" value="NZ_JAOAOS010000001.1"/>
</dbReference>
<keyword evidence="2" id="KW-1185">Reference proteome</keyword>
<protein>
    <submittedName>
        <fullName evidence="1">Tail protein X</fullName>
    </submittedName>
</protein>
<comment type="caution">
    <text evidence="1">The sequence shown here is derived from an EMBL/GenBank/DDBJ whole genome shotgun (WGS) entry which is preliminary data.</text>
</comment>
<organism evidence="1 2">
    <name type="scientific">Bosea minatitlanensis</name>
    <dbReference type="NCBI Taxonomy" id="128782"/>
    <lineage>
        <taxon>Bacteria</taxon>
        <taxon>Pseudomonadati</taxon>
        <taxon>Pseudomonadota</taxon>
        <taxon>Alphaproteobacteria</taxon>
        <taxon>Hyphomicrobiales</taxon>
        <taxon>Boseaceae</taxon>
        <taxon>Bosea</taxon>
    </lineage>
</organism>
<evidence type="ECO:0000313" key="2">
    <source>
        <dbReference type="Proteomes" id="UP001595976"/>
    </source>
</evidence>
<name>A0ABW0EYN9_9HYPH</name>